<name>A0A4V0HEA3_STRPO</name>
<organism evidence="2 3">
    <name type="scientific">Streptococcus porcinus</name>
    <dbReference type="NCBI Taxonomy" id="1340"/>
    <lineage>
        <taxon>Bacteria</taxon>
        <taxon>Bacillati</taxon>
        <taxon>Bacillota</taxon>
        <taxon>Bacilli</taxon>
        <taxon>Lactobacillales</taxon>
        <taxon>Streptococcaceae</taxon>
        <taxon>Streptococcus</taxon>
    </lineage>
</organism>
<dbReference type="AlphaFoldDB" id="A0A4V0HEA3"/>
<dbReference type="SUPFAM" id="SSF55729">
    <property type="entry name" value="Acyl-CoA N-acyltransferases (Nat)"/>
    <property type="match status" value="1"/>
</dbReference>
<dbReference type="PROSITE" id="PS51186">
    <property type="entry name" value="GNAT"/>
    <property type="match status" value="1"/>
</dbReference>
<dbReference type="InterPro" id="IPR000182">
    <property type="entry name" value="GNAT_dom"/>
</dbReference>
<dbReference type="EMBL" id="LR594052">
    <property type="protein sequence ID" value="VTT46528.1"/>
    <property type="molecule type" value="Genomic_DNA"/>
</dbReference>
<dbReference type="PANTHER" id="PTHR43792">
    <property type="entry name" value="GNAT FAMILY, PUTATIVE (AFU_ORTHOLOGUE AFUA_3G00765)-RELATED-RELATED"/>
    <property type="match status" value="1"/>
</dbReference>
<gene>
    <name evidence="2" type="ORF">NCTC10924_01711</name>
</gene>
<evidence type="ECO:0000259" key="1">
    <source>
        <dbReference type="PROSITE" id="PS51186"/>
    </source>
</evidence>
<accession>A0A4V0HEA3</accession>
<evidence type="ECO:0000313" key="3">
    <source>
        <dbReference type="Proteomes" id="UP000306241"/>
    </source>
</evidence>
<dbReference type="GO" id="GO:0016747">
    <property type="term" value="F:acyltransferase activity, transferring groups other than amino-acyl groups"/>
    <property type="evidence" value="ECO:0007669"/>
    <property type="project" value="InterPro"/>
</dbReference>
<dbReference type="Gene3D" id="3.40.630.30">
    <property type="match status" value="1"/>
</dbReference>
<reference evidence="2 3" key="1">
    <citation type="submission" date="2019-05" db="EMBL/GenBank/DDBJ databases">
        <authorList>
            <consortium name="Pathogen Informatics"/>
        </authorList>
    </citation>
    <scope>NUCLEOTIDE SEQUENCE [LARGE SCALE GENOMIC DNA]</scope>
    <source>
        <strain evidence="2 3">NCTC10924</strain>
    </source>
</reference>
<dbReference type="InterPro" id="IPR016181">
    <property type="entry name" value="Acyl_CoA_acyltransferase"/>
</dbReference>
<keyword evidence="2" id="KW-0808">Transferase</keyword>
<dbReference type="Pfam" id="PF13302">
    <property type="entry name" value="Acetyltransf_3"/>
    <property type="match status" value="1"/>
</dbReference>
<protein>
    <submittedName>
        <fullName evidence="2">Putative acetyltransferase, GNAT family</fullName>
    </submittedName>
</protein>
<proteinExistence type="predicted"/>
<dbReference type="Proteomes" id="UP000306241">
    <property type="component" value="Chromosome"/>
</dbReference>
<dbReference type="RefSeq" id="WP_003085355.1">
    <property type="nucleotide sequence ID" value="NZ_CP070236.1"/>
</dbReference>
<feature type="domain" description="N-acetyltransferase" evidence="1">
    <location>
        <begin position="11"/>
        <end position="171"/>
    </location>
</feature>
<sequence>MKSIVLETRRFILLEWDGRDLSELKSFLQDEEVMWAYDKSFTDQDCQNWLDWNMNSYRADGFGLWKIINKETSEVVGECGITMQTVEGENYPEIGYHLKKEHWNKGIATEVARAVRDYAFKELNLEELIIISRDINLPSMNIAIKSGFTIKKRFLKNDSIPHFMFYLKKIGM</sequence>
<evidence type="ECO:0000313" key="2">
    <source>
        <dbReference type="EMBL" id="VTT46528.1"/>
    </source>
</evidence>
<dbReference type="PANTHER" id="PTHR43792:SF1">
    <property type="entry name" value="N-ACETYLTRANSFERASE DOMAIN-CONTAINING PROTEIN"/>
    <property type="match status" value="1"/>
</dbReference>
<dbReference type="InterPro" id="IPR051531">
    <property type="entry name" value="N-acetyltransferase"/>
</dbReference>